<evidence type="ECO:0000313" key="6">
    <source>
        <dbReference type="EMBL" id="KAG5616092.1"/>
    </source>
</evidence>
<dbReference type="Gene3D" id="3.40.50.2000">
    <property type="entry name" value="Glycogen Phosphorylase B"/>
    <property type="match status" value="2"/>
</dbReference>
<dbReference type="Pfam" id="PF00201">
    <property type="entry name" value="UDPGT"/>
    <property type="match status" value="1"/>
</dbReference>
<comment type="catalytic activity">
    <reaction evidence="3">
        <text>7-deoxyloganetin + UDP-alpha-D-glucose = 7-deoxyloganin + UDP + H(+)</text>
        <dbReference type="Rhea" id="RHEA:39899"/>
        <dbReference type="ChEBI" id="CHEBI:15378"/>
        <dbReference type="ChEBI" id="CHEBI:18370"/>
        <dbReference type="ChEBI" id="CHEBI:58223"/>
        <dbReference type="ChEBI" id="CHEBI:58885"/>
        <dbReference type="ChEBI" id="CHEBI:76849"/>
        <dbReference type="EC" id="2.4.1.324"/>
    </reaction>
</comment>
<reference evidence="6 7" key="1">
    <citation type="submission" date="2020-09" db="EMBL/GenBank/DDBJ databases">
        <title>De no assembly of potato wild relative species, Solanum commersonii.</title>
        <authorList>
            <person name="Cho K."/>
        </authorList>
    </citation>
    <scope>NUCLEOTIDE SEQUENCE [LARGE SCALE GENOMIC DNA]</scope>
    <source>
        <strain evidence="6">LZ3.2</strain>
        <tissue evidence="6">Leaf</tissue>
    </source>
</reference>
<dbReference type="SUPFAM" id="SSF53756">
    <property type="entry name" value="UDP-Glycosyltransferase/glycogen phosphorylase"/>
    <property type="match status" value="1"/>
</dbReference>
<accession>A0A9J5ZVU5</accession>
<keyword evidence="7" id="KW-1185">Reference proteome</keyword>
<organism evidence="6 7">
    <name type="scientific">Solanum commersonii</name>
    <name type="common">Commerson's wild potato</name>
    <name type="synonym">Commerson's nightshade</name>
    <dbReference type="NCBI Taxonomy" id="4109"/>
    <lineage>
        <taxon>Eukaryota</taxon>
        <taxon>Viridiplantae</taxon>
        <taxon>Streptophyta</taxon>
        <taxon>Embryophyta</taxon>
        <taxon>Tracheophyta</taxon>
        <taxon>Spermatophyta</taxon>
        <taxon>Magnoliopsida</taxon>
        <taxon>eudicotyledons</taxon>
        <taxon>Gunneridae</taxon>
        <taxon>Pentapetalae</taxon>
        <taxon>asterids</taxon>
        <taxon>lamiids</taxon>
        <taxon>Solanales</taxon>
        <taxon>Solanaceae</taxon>
        <taxon>Solanoideae</taxon>
        <taxon>Solaneae</taxon>
        <taxon>Solanum</taxon>
    </lineage>
</organism>
<evidence type="ECO:0000256" key="1">
    <source>
        <dbReference type="ARBA" id="ARBA00009995"/>
    </source>
</evidence>
<dbReference type="InterPro" id="IPR002213">
    <property type="entry name" value="UDP_glucos_trans"/>
</dbReference>
<evidence type="ECO:0000256" key="3">
    <source>
        <dbReference type="ARBA" id="ARBA00051003"/>
    </source>
</evidence>
<feature type="non-terminal residue" evidence="6">
    <location>
        <position position="1"/>
    </location>
</feature>
<dbReference type="GO" id="GO:0080044">
    <property type="term" value="F:quercetin 7-O-glucosyltransferase activity"/>
    <property type="evidence" value="ECO:0007669"/>
    <property type="project" value="TreeGrafter"/>
</dbReference>
<evidence type="ECO:0000313" key="7">
    <source>
        <dbReference type="Proteomes" id="UP000824120"/>
    </source>
</evidence>
<keyword evidence="2" id="KW-0808">Transferase</keyword>
<dbReference type="PANTHER" id="PTHR11926">
    <property type="entry name" value="GLUCOSYL/GLUCURONOSYL TRANSFERASES"/>
    <property type="match status" value="1"/>
</dbReference>
<dbReference type="EMBL" id="JACXVP010000003">
    <property type="protein sequence ID" value="KAG5616092.1"/>
    <property type="molecule type" value="Genomic_DNA"/>
</dbReference>
<gene>
    <name evidence="6" type="ORF">H5410_015916</name>
</gene>
<dbReference type="EC" id="2.4.1.324" evidence="4"/>
<dbReference type="OrthoDB" id="5835829at2759"/>
<protein>
    <recommendedName>
        <fullName evidence="5">7-deoxyloganetin glucosyltransferase</fullName>
        <ecNumber evidence="4">2.4.1.324</ecNumber>
    </recommendedName>
</protein>
<evidence type="ECO:0000256" key="5">
    <source>
        <dbReference type="ARBA" id="ARBA00067782"/>
    </source>
</evidence>
<proteinExistence type="inferred from homology"/>
<dbReference type="Proteomes" id="UP000824120">
    <property type="component" value="Chromosome 3"/>
</dbReference>
<comment type="caution">
    <text evidence="6">The sequence shown here is derived from an EMBL/GenBank/DDBJ whole genome shotgun (WGS) entry which is preliminary data.</text>
</comment>
<dbReference type="PANTHER" id="PTHR11926:SF1547">
    <property type="entry name" value="GLYCOSYLTRANSFERASE"/>
    <property type="match status" value="1"/>
</dbReference>
<sequence>LVNKRKIGRNNLRMGSINEATKPHAVLLPYPSQGHVTPMMSLAKLLHSRGFHITFVNTEFNHKRLIQSKGVDSVKGLLDFKFATIPDGMPPSDENATQDITLLCDMTRKTCLVPFKKLLTKLNSGVPPVSCVISDGVMTFGIKAAQDLGIPDVTFWTASVCAFVGYLHYRQLIKRGIFPFKNDNYLIDGTLDTPIDWIPGMKDVKLKYLPSFLKTTDPNDIMFDFMGEEAQNCLKASAIMFNTFEEFEHELLQTIVSNFNFSNIYSIGPLSPLLRKHVPHHSQVLSLNSSLWKPDTTIFEWLDNREIDSVLYVNYGSVTTMTNDHFLEFAWGLANSKQQFLWIVRQDIIKGESATLSEEFLEEIKDRGILVNWCAQEQVLRHPAVGAFLTHCGWNSMMETISEGVSVICWPFFSDQQTNCHYSCEKWGIGMEINHDVKREEVAKLVSEMMGGKKGKEMRSKAREWKMKAEEATDVGGSSFQGFLKLVKAML</sequence>
<dbReference type="FunFam" id="3.40.50.2000:FF:000027">
    <property type="entry name" value="Glycosyltransferase"/>
    <property type="match status" value="1"/>
</dbReference>
<dbReference type="GO" id="GO:0080043">
    <property type="term" value="F:quercetin 3-O-glucosyltransferase activity"/>
    <property type="evidence" value="ECO:0007669"/>
    <property type="project" value="TreeGrafter"/>
</dbReference>
<comment type="similarity">
    <text evidence="1">Belongs to the UDP-glycosyltransferase family.</text>
</comment>
<name>A0A9J5ZVU5_SOLCO</name>
<dbReference type="AlphaFoldDB" id="A0A9J5ZVU5"/>
<evidence type="ECO:0000256" key="2">
    <source>
        <dbReference type="ARBA" id="ARBA00022679"/>
    </source>
</evidence>
<evidence type="ECO:0000256" key="4">
    <source>
        <dbReference type="ARBA" id="ARBA00066940"/>
    </source>
</evidence>
<dbReference type="CDD" id="cd03784">
    <property type="entry name" value="GT1_Gtf-like"/>
    <property type="match status" value="1"/>
</dbReference>
<dbReference type="FunFam" id="3.40.50.2000:FF:000055">
    <property type="entry name" value="Glycosyltransferase"/>
    <property type="match status" value="1"/>
</dbReference>